<organism evidence="1 2">
    <name type="scientific">Neocallimastix californiae</name>
    <dbReference type="NCBI Taxonomy" id="1754190"/>
    <lineage>
        <taxon>Eukaryota</taxon>
        <taxon>Fungi</taxon>
        <taxon>Fungi incertae sedis</taxon>
        <taxon>Chytridiomycota</taxon>
        <taxon>Chytridiomycota incertae sedis</taxon>
        <taxon>Neocallimastigomycetes</taxon>
        <taxon>Neocallimastigales</taxon>
        <taxon>Neocallimastigaceae</taxon>
        <taxon>Neocallimastix</taxon>
    </lineage>
</organism>
<dbReference type="AlphaFoldDB" id="A0A1Y2EZT4"/>
<keyword evidence="2" id="KW-1185">Reference proteome</keyword>
<sequence>MYELAKILSTPLPVNEFYYTIQSNFSQIWDTNERPNIIFDILPKLCSRLFGSKNNKGYFQLNLNERDELYLLNMLDPNGYIIQLLLKFYNESNCLYEILQDKLPIPVQKQFQIGDYQSLSLIYQTHLHLIESFFTTSRENFIISSQEQPAKIMFNMIEYYIFCFIFFLTIKQNKNLNTVSQFMLVSSNSENSKNNKKINNFLKSTGQYIFNDYLKSGNKLQTKIIFMEHHQ</sequence>
<protein>
    <submittedName>
        <fullName evidence="1">Uncharacterized protein</fullName>
    </submittedName>
</protein>
<gene>
    <name evidence="1" type="ORF">LY90DRAFT_101463</name>
</gene>
<evidence type="ECO:0000313" key="2">
    <source>
        <dbReference type="Proteomes" id="UP000193920"/>
    </source>
</evidence>
<comment type="caution">
    <text evidence="1">The sequence shown here is derived from an EMBL/GenBank/DDBJ whole genome shotgun (WGS) entry which is preliminary data.</text>
</comment>
<accession>A0A1Y2EZT4</accession>
<dbReference type="STRING" id="1754190.A0A1Y2EZT4"/>
<dbReference type="Proteomes" id="UP000193920">
    <property type="component" value="Unassembled WGS sequence"/>
</dbReference>
<dbReference type="EMBL" id="MCOG01000020">
    <property type="protein sequence ID" value="ORY77093.1"/>
    <property type="molecule type" value="Genomic_DNA"/>
</dbReference>
<proteinExistence type="predicted"/>
<evidence type="ECO:0000313" key="1">
    <source>
        <dbReference type="EMBL" id="ORY77093.1"/>
    </source>
</evidence>
<name>A0A1Y2EZT4_9FUNG</name>
<reference evidence="1 2" key="1">
    <citation type="submission" date="2016-08" db="EMBL/GenBank/DDBJ databases">
        <title>A Parts List for Fungal Cellulosomes Revealed by Comparative Genomics.</title>
        <authorList>
            <consortium name="DOE Joint Genome Institute"/>
            <person name="Haitjema C.H."/>
            <person name="Gilmore S.P."/>
            <person name="Henske J.K."/>
            <person name="Solomon K.V."/>
            <person name="De Groot R."/>
            <person name="Kuo A."/>
            <person name="Mondo S.J."/>
            <person name="Salamov A.A."/>
            <person name="Labutti K."/>
            <person name="Zhao Z."/>
            <person name="Chiniquy J."/>
            <person name="Barry K."/>
            <person name="Brewer H.M."/>
            <person name="Purvine S.O."/>
            <person name="Wright A.T."/>
            <person name="Boxma B."/>
            <person name="Van Alen T."/>
            <person name="Hackstein J.H."/>
            <person name="Baker S.E."/>
            <person name="Grigoriev I.V."/>
            <person name="O'Malley M.A."/>
        </authorList>
    </citation>
    <scope>NUCLEOTIDE SEQUENCE [LARGE SCALE GENOMIC DNA]</scope>
    <source>
        <strain evidence="1 2">G1</strain>
    </source>
</reference>
<dbReference type="OrthoDB" id="10251508at2759"/>